<feature type="compositionally biased region" description="Polar residues" evidence="1">
    <location>
        <begin position="242"/>
        <end position="251"/>
    </location>
</feature>
<keyword evidence="2" id="KW-0472">Membrane</keyword>
<feature type="transmembrane region" description="Helical" evidence="2">
    <location>
        <begin position="257"/>
        <end position="280"/>
    </location>
</feature>
<evidence type="ECO:0000313" key="3">
    <source>
        <dbReference type="EMBL" id="TEB32146.1"/>
    </source>
</evidence>
<protein>
    <submittedName>
        <fullName evidence="3">Uncharacterized protein</fullName>
    </submittedName>
</protein>
<feature type="region of interest" description="Disordered" evidence="1">
    <location>
        <begin position="392"/>
        <end position="598"/>
    </location>
</feature>
<comment type="caution">
    <text evidence="3">The sequence shown here is derived from an EMBL/GenBank/DDBJ whole genome shotgun (WGS) entry which is preliminary data.</text>
</comment>
<dbReference type="AlphaFoldDB" id="A0A4Y7TD96"/>
<gene>
    <name evidence="3" type="ORF">FA13DRAFT_1731887</name>
</gene>
<dbReference type="Gene3D" id="2.60.120.260">
    <property type="entry name" value="Galactose-binding domain-like"/>
    <property type="match status" value="1"/>
</dbReference>
<evidence type="ECO:0000256" key="1">
    <source>
        <dbReference type="SAM" id="MobiDB-lite"/>
    </source>
</evidence>
<keyword evidence="2" id="KW-0812">Transmembrane</keyword>
<feature type="compositionally biased region" description="Polar residues" evidence="1">
    <location>
        <begin position="203"/>
        <end position="218"/>
    </location>
</feature>
<feature type="compositionally biased region" description="Basic residues" evidence="1">
    <location>
        <begin position="423"/>
        <end position="433"/>
    </location>
</feature>
<dbReference type="CDD" id="cd02795">
    <property type="entry name" value="CBM6-CBM35-CBM36_like"/>
    <property type="match status" value="1"/>
</dbReference>
<keyword evidence="2" id="KW-1133">Transmembrane helix</keyword>
<dbReference type="OrthoDB" id="3004867at2759"/>
<feature type="compositionally biased region" description="Basic and acidic residues" evidence="1">
    <location>
        <begin position="472"/>
        <end position="493"/>
    </location>
</feature>
<name>A0A4Y7TD96_COPMI</name>
<dbReference type="EMBL" id="QPFP01000016">
    <property type="protein sequence ID" value="TEB32146.1"/>
    <property type="molecule type" value="Genomic_DNA"/>
</dbReference>
<keyword evidence="4" id="KW-1185">Reference proteome</keyword>
<feature type="compositionally biased region" description="Basic residues" evidence="1">
    <location>
        <begin position="494"/>
        <end position="503"/>
    </location>
</feature>
<reference evidence="3 4" key="1">
    <citation type="journal article" date="2019" name="Nat. Ecol. Evol.">
        <title>Megaphylogeny resolves global patterns of mushroom evolution.</title>
        <authorList>
            <person name="Varga T."/>
            <person name="Krizsan K."/>
            <person name="Foldi C."/>
            <person name="Dima B."/>
            <person name="Sanchez-Garcia M."/>
            <person name="Sanchez-Ramirez S."/>
            <person name="Szollosi G.J."/>
            <person name="Szarkandi J.G."/>
            <person name="Papp V."/>
            <person name="Albert L."/>
            <person name="Andreopoulos W."/>
            <person name="Angelini C."/>
            <person name="Antonin V."/>
            <person name="Barry K.W."/>
            <person name="Bougher N.L."/>
            <person name="Buchanan P."/>
            <person name="Buyck B."/>
            <person name="Bense V."/>
            <person name="Catcheside P."/>
            <person name="Chovatia M."/>
            <person name="Cooper J."/>
            <person name="Damon W."/>
            <person name="Desjardin D."/>
            <person name="Finy P."/>
            <person name="Geml J."/>
            <person name="Haridas S."/>
            <person name="Hughes K."/>
            <person name="Justo A."/>
            <person name="Karasinski D."/>
            <person name="Kautmanova I."/>
            <person name="Kiss B."/>
            <person name="Kocsube S."/>
            <person name="Kotiranta H."/>
            <person name="LaButti K.M."/>
            <person name="Lechner B.E."/>
            <person name="Liimatainen K."/>
            <person name="Lipzen A."/>
            <person name="Lukacs Z."/>
            <person name="Mihaltcheva S."/>
            <person name="Morgado L.N."/>
            <person name="Niskanen T."/>
            <person name="Noordeloos M.E."/>
            <person name="Ohm R.A."/>
            <person name="Ortiz-Santana B."/>
            <person name="Ovrebo C."/>
            <person name="Racz N."/>
            <person name="Riley R."/>
            <person name="Savchenko A."/>
            <person name="Shiryaev A."/>
            <person name="Soop K."/>
            <person name="Spirin V."/>
            <person name="Szebenyi C."/>
            <person name="Tomsovsky M."/>
            <person name="Tulloss R.E."/>
            <person name="Uehling J."/>
            <person name="Grigoriev I.V."/>
            <person name="Vagvolgyi C."/>
            <person name="Papp T."/>
            <person name="Martin F.M."/>
            <person name="Miettinen O."/>
            <person name="Hibbett D.S."/>
            <person name="Nagy L.G."/>
        </authorList>
    </citation>
    <scope>NUCLEOTIDE SEQUENCE [LARGE SCALE GENOMIC DNA]</scope>
    <source>
        <strain evidence="3 4">FP101781</strain>
    </source>
</reference>
<sequence>MATLSHIRHSQPRSRYNFAPSPPSTHSFSYTLLFVFAFVSLCIAPAFAGPNVTVDDTDSRIVYTGFWERTPIFEEFSAGGGHVTTFNDPTASVTFTFQGTAVYLAYPLWPYRVSSGWISLDGQAPVRVSLQDPNNLESDGGRATTPSSIRYIAEGLDPGVEHTIRVTAAAAEEFVVFDMIMYTLAEPGDTVTIRPTGTETAVTTFVPDQSNTNTRPTLSSNPSPTISPSSSTSPIARSNASTSSAPQSGAQNQTQTITIAVCVVTAILFLLAIPLTFLFCKRRRQQKERDQWTQEALNDYNAAYPKPAEAAYSNTQIHTALTSVPKTPQTYASFGSYGNVGYVVPSPTALDPTYLRRGSKDGLENDGYMEQIRRNHSQMVAAKSSMGSVAIPATPPTAAGNTVGRGTQPQPWGREHEFVVPMSRRHPSARPRRQQSGDSGLSYVTETPNFPPAPQVMQAATSAADLHSQAVEARDQERERELELEAERQEREHRQRLKLRIRNARSTMMTVNTVSLPPAYDDPSYDAPPPIPQQPETRRPQAYPSPSSKADGPSHRSPQRSRQYQLPRMTKVSTLHNPWDDAYGGMGQSVEDDFDGRTLVDTTPIRETAARGSGLYAKTRLHTLAPASESN</sequence>
<feature type="compositionally biased region" description="Low complexity" evidence="1">
    <location>
        <begin position="219"/>
        <end position="241"/>
    </location>
</feature>
<feature type="compositionally biased region" description="Polar residues" evidence="1">
    <location>
        <begin position="504"/>
        <end position="515"/>
    </location>
</feature>
<dbReference type="CDD" id="cd12087">
    <property type="entry name" value="TM_EGFR-like"/>
    <property type="match status" value="1"/>
</dbReference>
<evidence type="ECO:0000256" key="2">
    <source>
        <dbReference type="SAM" id="Phobius"/>
    </source>
</evidence>
<organism evidence="3 4">
    <name type="scientific">Coprinellus micaceus</name>
    <name type="common">Glistening ink-cap mushroom</name>
    <name type="synonym">Coprinus micaceus</name>
    <dbReference type="NCBI Taxonomy" id="71717"/>
    <lineage>
        <taxon>Eukaryota</taxon>
        <taxon>Fungi</taxon>
        <taxon>Dikarya</taxon>
        <taxon>Basidiomycota</taxon>
        <taxon>Agaricomycotina</taxon>
        <taxon>Agaricomycetes</taxon>
        <taxon>Agaricomycetidae</taxon>
        <taxon>Agaricales</taxon>
        <taxon>Agaricineae</taxon>
        <taxon>Psathyrellaceae</taxon>
        <taxon>Coprinellus</taxon>
    </lineage>
</organism>
<accession>A0A4Y7TD96</accession>
<evidence type="ECO:0000313" key="4">
    <source>
        <dbReference type="Proteomes" id="UP000298030"/>
    </source>
</evidence>
<dbReference type="Proteomes" id="UP000298030">
    <property type="component" value="Unassembled WGS sequence"/>
</dbReference>
<feature type="compositionally biased region" description="Polar residues" evidence="1">
    <location>
        <begin position="434"/>
        <end position="448"/>
    </location>
</feature>
<feature type="region of interest" description="Disordered" evidence="1">
    <location>
        <begin position="203"/>
        <end position="251"/>
    </location>
</feature>
<proteinExistence type="predicted"/>
<dbReference type="STRING" id="71717.A0A4Y7TD96"/>